<accession>A0ABU5TB44</accession>
<reference evidence="2 3" key="1">
    <citation type="submission" date="2023-12" db="EMBL/GenBank/DDBJ databases">
        <title>Sinomonas terricola sp. nov, isolated from litchi orchard soil in Guangdong, PR China.</title>
        <authorList>
            <person name="Jiaxin W."/>
            <person name="Yang Z."/>
            <person name="Honghui Z."/>
        </authorList>
    </citation>
    <scope>NUCLEOTIDE SEQUENCE [LARGE SCALE GENOMIC DNA]</scope>
    <source>
        <strain evidence="2 3">JGH33</strain>
    </source>
</reference>
<evidence type="ECO:0000256" key="1">
    <source>
        <dbReference type="SAM" id="MobiDB-lite"/>
    </source>
</evidence>
<feature type="compositionally biased region" description="Basic and acidic residues" evidence="1">
    <location>
        <begin position="1"/>
        <end position="14"/>
    </location>
</feature>
<gene>
    <name evidence="2" type="ORF">SPF06_18645</name>
</gene>
<comment type="caution">
    <text evidence="2">The sequence shown here is derived from an EMBL/GenBank/DDBJ whole genome shotgun (WGS) entry which is preliminary data.</text>
</comment>
<keyword evidence="3" id="KW-1185">Reference proteome</keyword>
<dbReference type="Proteomes" id="UP001304769">
    <property type="component" value="Unassembled WGS sequence"/>
</dbReference>
<organism evidence="2 3">
    <name type="scientific">Sinomonas terricola</name>
    <dbReference type="NCBI Taxonomy" id="3110330"/>
    <lineage>
        <taxon>Bacteria</taxon>
        <taxon>Bacillati</taxon>
        <taxon>Actinomycetota</taxon>
        <taxon>Actinomycetes</taxon>
        <taxon>Micrococcales</taxon>
        <taxon>Micrococcaceae</taxon>
        <taxon>Sinomonas</taxon>
    </lineage>
</organism>
<proteinExistence type="predicted"/>
<evidence type="ECO:0000313" key="3">
    <source>
        <dbReference type="Proteomes" id="UP001304769"/>
    </source>
</evidence>
<dbReference type="RefSeq" id="WP_323280649.1">
    <property type="nucleotide sequence ID" value="NZ_JAYGGQ010000017.1"/>
</dbReference>
<protein>
    <submittedName>
        <fullName evidence="2">Uncharacterized protein</fullName>
    </submittedName>
</protein>
<name>A0ABU5TB44_9MICC</name>
<dbReference type="EMBL" id="JAYGGQ010000017">
    <property type="protein sequence ID" value="MEA5456747.1"/>
    <property type="molecule type" value="Genomic_DNA"/>
</dbReference>
<sequence>MTSRRSGHDPRDVALTDDPAVPEAELPGQTSIFDCLGDRAIRELGQHLRARRAGRLAMGEERP</sequence>
<feature type="region of interest" description="Disordered" evidence="1">
    <location>
        <begin position="1"/>
        <end position="26"/>
    </location>
</feature>
<evidence type="ECO:0000313" key="2">
    <source>
        <dbReference type="EMBL" id="MEA5456747.1"/>
    </source>
</evidence>